<keyword evidence="1" id="KW-0812">Transmembrane</keyword>
<dbReference type="Gene3D" id="3.30.700.10">
    <property type="entry name" value="Glycoprotein, Type 4 Pilin"/>
    <property type="match status" value="1"/>
</dbReference>
<proteinExistence type="predicted"/>
<dbReference type="Proteomes" id="UP000733744">
    <property type="component" value="Unassembled WGS sequence"/>
</dbReference>
<dbReference type="InterPro" id="IPR045584">
    <property type="entry name" value="Pilin-like"/>
</dbReference>
<dbReference type="Pfam" id="PF07963">
    <property type="entry name" value="N_methyl"/>
    <property type="match status" value="1"/>
</dbReference>
<evidence type="ECO:0000256" key="1">
    <source>
        <dbReference type="SAM" id="Phobius"/>
    </source>
</evidence>
<dbReference type="InterPro" id="IPR012902">
    <property type="entry name" value="N_methyl_site"/>
</dbReference>
<accession>A0ABY3CAX4</accession>
<sequence length="165" mass="17575">MELYRGFILISHAAESMKPSQGFTLLELIIVLTIAAILGAVITPKFSDTKDFEARGFYDETFSLLRYAQKSAIAQRRTVCIAFTSNSATLTIASAAYSSACDTGLAGPDGTIPYTATAKGGVNYASVPAGFNFNPLGRPSVTTQTWQVAGMTQTITVEAETGYVH</sequence>
<comment type="caution">
    <text evidence="2">The sequence shown here is derived from an EMBL/GenBank/DDBJ whole genome shotgun (WGS) entry which is preliminary data.</text>
</comment>
<gene>
    <name evidence="2" type="ORF">EKO24_012045</name>
</gene>
<evidence type="ECO:0000313" key="2">
    <source>
        <dbReference type="EMBL" id="TRW94326.1"/>
    </source>
</evidence>
<keyword evidence="1" id="KW-1133">Transmembrane helix</keyword>
<evidence type="ECO:0000313" key="3">
    <source>
        <dbReference type="Proteomes" id="UP000733744"/>
    </source>
</evidence>
<dbReference type="PROSITE" id="PS00409">
    <property type="entry name" value="PROKAR_NTER_METHYL"/>
    <property type="match status" value="1"/>
</dbReference>
<keyword evidence="1" id="KW-0472">Membrane</keyword>
<keyword evidence="3" id="KW-1185">Reference proteome</keyword>
<protein>
    <submittedName>
        <fullName evidence="2">Prepilin-type N-terminal cleavage/methylation domain-containing protein</fullName>
    </submittedName>
</protein>
<name>A0ABY3CAX4_9GAMM</name>
<dbReference type="NCBIfam" id="TIGR02532">
    <property type="entry name" value="IV_pilin_GFxxxE"/>
    <property type="match status" value="1"/>
</dbReference>
<dbReference type="EMBL" id="RYFG02000099">
    <property type="protein sequence ID" value="TRW94326.1"/>
    <property type="molecule type" value="Genomic_DNA"/>
</dbReference>
<organism evidence="2 3">
    <name type="scientific">Candidatus Methylobacter oryzae</name>
    <dbReference type="NCBI Taxonomy" id="2497749"/>
    <lineage>
        <taxon>Bacteria</taxon>
        <taxon>Pseudomonadati</taxon>
        <taxon>Pseudomonadota</taxon>
        <taxon>Gammaproteobacteria</taxon>
        <taxon>Methylococcales</taxon>
        <taxon>Methylococcaceae</taxon>
        <taxon>Methylobacter</taxon>
    </lineage>
</organism>
<reference evidence="2 3" key="1">
    <citation type="journal article" date="2019" name="Antonie Van Leeuwenhoek">
        <title>Description of 'Ca. Methylobacter oryzae' KRF1, a novel species from the environmentally important Methylobacter clade 2.</title>
        <authorList>
            <person name="Khatri K."/>
            <person name="Mohite J.A."/>
            <person name="Pandit P.S."/>
            <person name="Bahulikar R."/>
            <person name="Rahalkar M.C."/>
        </authorList>
    </citation>
    <scope>NUCLEOTIDE SEQUENCE [LARGE SCALE GENOMIC DNA]</scope>
    <source>
        <strain evidence="2 3">KRF1</strain>
    </source>
</reference>
<feature type="transmembrane region" description="Helical" evidence="1">
    <location>
        <begin position="20"/>
        <end position="42"/>
    </location>
</feature>
<dbReference type="SUPFAM" id="SSF54523">
    <property type="entry name" value="Pili subunits"/>
    <property type="match status" value="1"/>
</dbReference>